<dbReference type="AlphaFoldDB" id="A0AA36I8E6"/>
<comment type="caution">
    <text evidence="3">The sequence shown here is derived from an EMBL/GenBank/DDBJ whole genome shotgun (WGS) entry which is preliminary data.</text>
</comment>
<accession>A0AA36I8E6</accession>
<protein>
    <recommendedName>
        <fullName evidence="2">UBA domain-containing protein</fullName>
    </recommendedName>
</protein>
<feature type="compositionally biased region" description="Basic and acidic residues" evidence="1">
    <location>
        <begin position="643"/>
        <end position="657"/>
    </location>
</feature>
<evidence type="ECO:0000313" key="4">
    <source>
        <dbReference type="Proteomes" id="UP001178507"/>
    </source>
</evidence>
<feature type="compositionally biased region" description="Acidic residues" evidence="1">
    <location>
        <begin position="248"/>
        <end position="258"/>
    </location>
</feature>
<dbReference type="EMBL" id="CAUJNA010000968">
    <property type="protein sequence ID" value="CAJ1382977.1"/>
    <property type="molecule type" value="Genomic_DNA"/>
</dbReference>
<evidence type="ECO:0000313" key="3">
    <source>
        <dbReference type="EMBL" id="CAJ1382977.1"/>
    </source>
</evidence>
<dbReference type="SUPFAM" id="SSF46934">
    <property type="entry name" value="UBA-like"/>
    <property type="match status" value="1"/>
</dbReference>
<feature type="region of interest" description="Disordered" evidence="1">
    <location>
        <begin position="643"/>
        <end position="732"/>
    </location>
</feature>
<dbReference type="InterPro" id="IPR009060">
    <property type="entry name" value="UBA-like_sf"/>
</dbReference>
<dbReference type="PROSITE" id="PS50030">
    <property type="entry name" value="UBA"/>
    <property type="match status" value="1"/>
</dbReference>
<keyword evidence="4" id="KW-1185">Reference proteome</keyword>
<proteinExistence type="predicted"/>
<feature type="region of interest" description="Disordered" evidence="1">
    <location>
        <begin position="234"/>
        <end position="258"/>
    </location>
</feature>
<organism evidence="3 4">
    <name type="scientific">Effrenium voratum</name>
    <dbReference type="NCBI Taxonomy" id="2562239"/>
    <lineage>
        <taxon>Eukaryota</taxon>
        <taxon>Sar</taxon>
        <taxon>Alveolata</taxon>
        <taxon>Dinophyceae</taxon>
        <taxon>Suessiales</taxon>
        <taxon>Symbiodiniaceae</taxon>
        <taxon>Effrenium</taxon>
    </lineage>
</organism>
<gene>
    <name evidence="3" type="ORF">EVOR1521_LOCUS10219</name>
</gene>
<evidence type="ECO:0000259" key="2">
    <source>
        <dbReference type="PROSITE" id="PS50030"/>
    </source>
</evidence>
<dbReference type="Gene3D" id="1.10.8.10">
    <property type="entry name" value="DNA helicase RuvA subunit, C-terminal domain"/>
    <property type="match status" value="1"/>
</dbReference>
<reference evidence="3" key="1">
    <citation type="submission" date="2023-08" db="EMBL/GenBank/DDBJ databases">
        <authorList>
            <person name="Chen Y."/>
            <person name="Shah S."/>
            <person name="Dougan E. K."/>
            <person name="Thang M."/>
            <person name="Chan C."/>
        </authorList>
    </citation>
    <scope>NUCLEOTIDE SEQUENCE</scope>
</reference>
<evidence type="ECO:0000256" key="1">
    <source>
        <dbReference type="SAM" id="MobiDB-lite"/>
    </source>
</evidence>
<feature type="compositionally biased region" description="Low complexity" evidence="1">
    <location>
        <begin position="670"/>
        <end position="694"/>
    </location>
</feature>
<name>A0AA36I8E6_9DINO</name>
<feature type="compositionally biased region" description="Basic and acidic residues" evidence="1">
    <location>
        <begin position="700"/>
        <end position="732"/>
    </location>
</feature>
<feature type="domain" description="UBA" evidence="2">
    <location>
        <begin position="271"/>
        <end position="295"/>
    </location>
</feature>
<dbReference type="InterPro" id="IPR015940">
    <property type="entry name" value="UBA"/>
</dbReference>
<sequence>MEEDRLRVIHLRKQGWAKAEIANDIGRSERFVARWWQLEPLAVPRPPGVHQYLAHSMIGDQKVDRTDMWRGVEIVRGFFKDTTGLYEEVTSKFTSWKQGASETKDFRTASYFLRYDREGKMRMMTMKSAGYHSGVVPRLDALVGKIHQKVGITDPNHGAGMYWFSDGDASVGSHRHVFWSARVALGAERIMMVDKTPILMQEGDLVIIGPQRHGVPSMPEISEGSLRISVPFKPQKKVQKQPERSEEVSQEGEVMDEGESGMDVWDHLTGDVEPEDLQTLISMGFDEAAAASALQFFDVEGAIDALTNSDFSSVLAGLSSASPEDDVDAALARKMQMEELQDTEDAGLQQQFEEYERLLEIDDAERSWDGYGDLMHNSLRRASLNLDMLGPQTLYSLGATAQTEKQFFEVLSLHSIRILYDFRPTDYRDEVRSRAPHFEVRTLKSNCRQRHIHYRHVAVGKESAFGVLRHMQSDEVQHILVELVWQAKHRGVTCFLGLEDWREDGVRLAVAEELAKHGHRVRHLLSDGSEEPHETGAGMPDFLVQEEARLRKVQAQRKAGELRGPEKSAVERSTEAVARSLASAKAQVDVGAELRDAENQDALVKAQKRMVRMQVTEGKKEPGLNKKELVGLPAHLLREAAAVRERMESKKGEKKDGGVVANVSGRGEEPPASNAASSSSGPALPAPSEAAPGGYPVPDSHPERRWGKAEKEVLEGQEKRRWGRRDANPNPG</sequence>
<dbReference type="Proteomes" id="UP001178507">
    <property type="component" value="Unassembled WGS sequence"/>
</dbReference>